<comment type="caution">
    <text evidence="2">The sequence shown here is derived from an EMBL/GenBank/DDBJ whole genome shotgun (WGS) entry which is preliminary data.</text>
</comment>
<evidence type="ECO:0000256" key="1">
    <source>
        <dbReference type="SAM" id="Phobius"/>
    </source>
</evidence>
<dbReference type="Proteomes" id="UP000469011">
    <property type="component" value="Unassembled WGS sequence"/>
</dbReference>
<keyword evidence="1" id="KW-1133">Transmembrane helix</keyword>
<dbReference type="RefSeq" id="WP_163464420.1">
    <property type="nucleotide sequence ID" value="NZ_JAAAMG010000013.1"/>
</dbReference>
<keyword evidence="3" id="KW-1185">Reference proteome</keyword>
<dbReference type="EMBL" id="JAAAMG010000013">
    <property type="protein sequence ID" value="NDW05981.1"/>
    <property type="molecule type" value="Genomic_DNA"/>
</dbReference>
<sequence>MSRARLPAAAIALAAFLLGGTVGAMGAEITLRAHPPREVGWFTGDVLVWRGELSVPAGRELDPASLPQTGPIDEFTELRSISVESKEIEAGKRYDLTLAYQSFYVPLEPKEISIPGTTLAFHAAAGSEAASELVTLPAWTIVLSPLRPILARSSPAGMKPDKPLAVIDTVRRQWTVAAAWGAVAVLALAFAWYRGWGPFGLRPSRPLASALRVIRTKRPTMDYGARLLALHRGLDAAFGRRVVADDLGECLAARPRFAAARQDLETFFSASRGFFFDGDAEKAEARLPAAALVQVARRLAAIERAGAR</sequence>
<reference evidence="2 3" key="1">
    <citation type="submission" date="2020-01" db="EMBL/GenBank/DDBJ databases">
        <title>Jiella pacifica sp. nov.</title>
        <authorList>
            <person name="Xue Z."/>
            <person name="Zhu S."/>
            <person name="Chen J."/>
            <person name="Yang J."/>
        </authorList>
    </citation>
    <scope>NUCLEOTIDE SEQUENCE [LARGE SCALE GENOMIC DNA]</scope>
    <source>
        <strain evidence="2 3">40Bstr34</strain>
    </source>
</reference>
<keyword evidence="1" id="KW-0812">Transmembrane</keyword>
<organism evidence="2 3">
    <name type="scientific">Jiella pacifica</name>
    <dbReference type="NCBI Taxonomy" id="2696469"/>
    <lineage>
        <taxon>Bacteria</taxon>
        <taxon>Pseudomonadati</taxon>
        <taxon>Pseudomonadota</taxon>
        <taxon>Alphaproteobacteria</taxon>
        <taxon>Hyphomicrobiales</taxon>
        <taxon>Aurantimonadaceae</taxon>
        <taxon>Jiella</taxon>
    </lineage>
</organism>
<gene>
    <name evidence="2" type="ORF">GTK09_16290</name>
</gene>
<protein>
    <submittedName>
        <fullName evidence="2">Nonribosomal peptide synthetase MxaA</fullName>
    </submittedName>
</protein>
<name>A0A6N9T3Z3_9HYPH</name>
<evidence type="ECO:0000313" key="3">
    <source>
        <dbReference type="Proteomes" id="UP000469011"/>
    </source>
</evidence>
<evidence type="ECO:0000313" key="2">
    <source>
        <dbReference type="EMBL" id="NDW05981.1"/>
    </source>
</evidence>
<accession>A0A6N9T3Z3</accession>
<feature type="transmembrane region" description="Helical" evidence="1">
    <location>
        <begin position="174"/>
        <end position="193"/>
    </location>
</feature>
<proteinExistence type="predicted"/>
<keyword evidence="1" id="KW-0472">Membrane</keyword>
<dbReference type="AlphaFoldDB" id="A0A6N9T3Z3"/>